<dbReference type="InterPro" id="IPR045621">
    <property type="entry name" value="BPD_transp_1_N"/>
</dbReference>
<dbReference type="CDD" id="cd06261">
    <property type="entry name" value="TM_PBP2"/>
    <property type="match status" value="1"/>
</dbReference>
<keyword evidence="4 7" id="KW-0812">Transmembrane</keyword>
<evidence type="ECO:0000256" key="1">
    <source>
        <dbReference type="ARBA" id="ARBA00004651"/>
    </source>
</evidence>
<feature type="domain" description="ABC transmembrane type-1" evidence="8">
    <location>
        <begin position="102"/>
        <end position="317"/>
    </location>
</feature>
<feature type="transmembrane region" description="Helical" evidence="7">
    <location>
        <begin position="294"/>
        <end position="320"/>
    </location>
</feature>
<dbReference type="Pfam" id="PF19300">
    <property type="entry name" value="BPD_transp_1_N"/>
    <property type="match status" value="1"/>
</dbReference>
<reference evidence="9 10" key="1">
    <citation type="submission" date="2023-04" db="EMBL/GenBank/DDBJ databases">
        <title>Marinoamorphus aggregata gen. nov., sp. Nov., isolate from tissue of brittle star Ophioplocus japonicus.</title>
        <authorList>
            <person name="Kawano K."/>
            <person name="Sawayama S."/>
            <person name="Nakagawa S."/>
        </authorList>
    </citation>
    <scope>NUCLEOTIDE SEQUENCE [LARGE SCALE GENOMIC DNA]</scope>
    <source>
        <strain evidence="9 10">NKW23</strain>
    </source>
</reference>
<feature type="transmembrane region" description="Helical" evidence="7">
    <location>
        <begin position="138"/>
        <end position="164"/>
    </location>
</feature>
<keyword evidence="3" id="KW-1003">Cell membrane</keyword>
<accession>A0ABQ6LSH6</accession>
<evidence type="ECO:0000313" key="9">
    <source>
        <dbReference type="EMBL" id="GMG85024.1"/>
    </source>
</evidence>
<name>A0ABQ6LSH6_9RHOB</name>
<protein>
    <submittedName>
        <fullName evidence="9">ABC transporter permease</fullName>
    </submittedName>
</protein>
<evidence type="ECO:0000256" key="7">
    <source>
        <dbReference type="RuleBase" id="RU363032"/>
    </source>
</evidence>
<dbReference type="PANTHER" id="PTHR43163:SF9">
    <property type="entry name" value="ABC TRANSPORTER PERMEASE PROTEIN"/>
    <property type="match status" value="1"/>
</dbReference>
<dbReference type="InterPro" id="IPR035906">
    <property type="entry name" value="MetI-like_sf"/>
</dbReference>
<comment type="subcellular location">
    <subcellularLocation>
        <location evidence="1 7">Cell membrane</location>
        <topology evidence="1 7">Multi-pass membrane protein</topology>
    </subcellularLocation>
</comment>
<feature type="transmembrane region" description="Helical" evidence="7">
    <location>
        <begin position="248"/>
        <end position="274"/>
    </location>
</feature>
<evidence type="ECO:0000256" key="2">
    <source>
        <dbReference type="ARBA" id="ARBA00022448"/>
    </source>
</evidence>
<keyword evidence="6 7" id="KW-0472">Membrane</keyword>
<keyword evidence="5 7" id="KW-1133">Transmembrane helix</keyword>
<dbReference type="Proteomes" id="UP001239909">
    <property type="component" value="Unassembled WGS sequence"/>
</dbReference>
<evidence type="ECO:0000256" key="6">
    <source>
        <dbReference type="ARBA" id="ARBA00023136"/>
    </source>
</evidence>
<evidence type="ECO:0000256" key="3">
    <source>
        <dbReference type="ARBA" id="ARBA00022475"/>
    </source>
</evidence>
<dbReference type="Gene3D" id="1.10.3720.10">
    <property type="entry name" value="MetI-like"/>
    <property type="match status" value="1"/>
</dbReference>
<dbReference type="InterPro" id="IPR000515">
    <property type="entry name" value="MetI-like"/>
</dbReference>
<dbReference type="PANTHER" id="PTHR43163">
    <property type="entry name" value="DIPEPTIDE TRANSPORT SYSTEM PERMEASE PROTEIN DPPB-RELATED"/>
    <property type="match status" value="1"/>
</dbReference>
<keyword evidence="2 7" id="KW-0813">Transport</keyword>
<proteinExistence type="inferred from homology"/>
<keyword evidence="10" id="KW-1185">Reference proteome</keyword>
<dbReference type="EMBL" id="BSYI01000049">
    <property type="protein sequence ID" value="GMG85024.1"/>
    <property type="molecule type" value="Genomic_DNA"/>
</dbReference>
<evidence type="ECO:0000256" key="4">
    <source>
        <dbReference type="ARBA" id="ARBA00022692"/>
    </source>
</evidence>
<dbReference type="RefSeq" id="WP_285674247.1">
    <property type="nucleotide sequence ID" value="NZ_BSYI01000049.1"/>
</dbReference>
<gene>
    <name evidence="9" type="ORF">LNKW23_42400</name>
</gene>
<dbReference type="Pfam" id="PF00528">
    <property type="entry name" value="BPD_transp_1"/>
    <property type="match status" value="1"/>
</dbReference>
<sequence length="327" mass="35943">MRRSRILAYAGRRLLQAVPLILAVAVLNFLLLQIAPGDAAEVLAGEAGTATPEYMARLREEFGLDQPMHVQLWNMLLRLLQLDLGHSFRHGVPVLELILDRLPATLLLMLTTLGVSVLFGVLLGTLAARGANGVVDAIISVGAMIAYATPVFWIGLMMIVLFSVELRWLPSGGMTTITGDREGLALVADIAWHMILPVTTMSFFFIAIYCRIMRASVLNVMEEDYVTTARAKGLSELAILPRHTMRNALLPIVTLAGLHLSTLLGGSVLIETVFAWPGLGRLTFDAVFQRDLNLLLGILFVCSVLVVLMNLLVDLLYFWIDPRIEVD</sequence>
<feature type="transmembrane region" description="Helical" evidence="7">
    <location>
        <begin position="104"/>
        <end position="126"/>
    </location>
</feature>
<evidence type="ECO:0000259" key="8">
    <source>
        <dbReference type="PROSITE" id="PS50928"/>
    </source>
</evidence>
<organism evidence="9 10">
    <name type="scientific">Paralimibaculum aggregatum</name>
    <dbReference type="NCBI Taxonomy" id="3036245"/>
    <lineage>
        <taxon>Bacteria</taxon>
        <taxon>Pseudomonadati</taxon>
        <taxon>Pseudomonadota</taxon>
        <taxon>Alphaproteobacteria</taxon>
        <taxon>Rhodobacterales</taxon>
        <taxon>Paracoccaceae</taxon>
        <taxon>Paralimibaculum</taxon>
    </lineage>
</organism>
<feature type="transmembrane region" description="Helical" evidence="7">
    <location>
        <begin position="190"/>
        <end position="212"/>
    </location>
</feature>
<dbReference type="SUPFAM" id="SSF161098">
    <property type="entry name" value="MetI-like"/>
    <property type="match status" value="1"/>
</dbReference>
<evidence type="ECO:0000313" key="10">
    <source>
        <dbReference type="Proteomes" id="UP001239909"/>
    </source>
</evidence>
<dbReference type="PROSITE" id="PS50928">
    <property type="entry name" value="ABC_TM1"/>
    <property type="match status" value="1"/>
</dbReference>
<comment type="caution">
    <text evidence="9">The sequence shown here is derived from an EMBL/GenBank/DDBJ whole genome shotgun (WGS) entry which is preliminary data.</text>
</comment>
<evidence type="ECO:0000256" key="5">
    <source>
        <dbReference type="ARBA" id="ARBA00022989"/>
    </source>
</evidence>
<comment type="similarity">
    <text evidence="7">Belongs to the binding-protein-dependent transport system permease family.</text>
</comment>